<keyword evidence="2" id="KW-0560">Oxidoreductase</keyword>
<dbReference type="InterPro" id="IPR043143">
    <property type="entry name" value="Mal/L-sulf/L-lact_DH-like_NADP"/>
</dbReference>
<dbReference type="PANTHER" id="PTHR11091">
    <property type="entry name" value="OXIDOREDUCTASE-RELATED"/>
    <property type="match status" value="1"/>
</dbReference>
<evidence type="ECO:0000313" key="4">
    <source>
        <dbReference type="EMBL" id="MBB6475708.1"/>
    </source>
</evidence>
<comment type="caution">
    <text evidence="4">The sequence shown here is derived from an EMBL/GenBank/DDBJ whole genome shotgun (WGS) entry which is preliminary data.</text>
</comment>
<feature type="compositionally biased region" description="Basic and acidic residues" evidence="3">
    <location>
        <begin position="321"/>
        <end position="333"/>
    </location>
</feature>
<feature type="region of interest" description="Disordered" evidence="3">
    <location>
        <begin position="311"/>
        <end position="333"/>
    </location>
</feature>
<dbReference type="InterPro" id="IPR043144">
    <property type="entry name" value="Mal/L-sulf/L-lact_DH-like_ah"/>
</dbReference>
<dbReference type="PANTHER" id="PTHR11091:SF0">
    <property type="entry name" value="MALATE DEHYDROGENASE"/>
    <property type="match status" value="1"/>
</dbReference>
<name>A0A7X0IKK1_9ACTN</name>
<reference evidence="4 5" key="1">
    <citation type="submission" date="2020-08" db="EMBL/GenBank/DDBJ databases">
        <title>Sequencing the genomes of 1000 actinobacteria strains.</title>
        <authorList>
            <person name="Klenk H.-P."/>
        </authorList>
    </citation>
    <scope>NUCLEOTIDE SEQUENCE [LARGE SCALE GENOMIC DNA]</scope>
    <source>
        <strain evidence="4 5">DSM 44936</strain>
    </source>
</reference>
<evidence type="ECO:0000256" key="2">
    <source>
        <dbReference type="ARBA" id="ARBA00023002"/>
    </source>
</evidence>
<dbReference type="AlphaFoldDB" id="A0A7X0IKK1"/>
<evidence type="ECO:0000256" key="3">
    <source>
        <dbReference type="SAM" id="MobiDB-lite"/>
    </source>
</evidence>
<protein>
    <submittedName>
        <fullName evidence="4">LDH2 family malate/lactate/ureidoglycolate dehydrogenase</fullName>
    </submittedName>
</protein>
<dbReference type="InterPro" id="IPR003767">
    <property type="entry name" value="Malate/L-lactate_DH-like"/>
</dbReference>
<dbReference type="Gene3D" id="1.10.1530.10">
    <property type="match status" value="1"/>
</dbReference>
<dbReference type="Pfam" id="PF02615">
    <property type="entry name" value="Ldh_2"/>
    <property type="match status" value="1"/>
</dbReference>
<gene>
    <name evidence="4" type="ORF">BJ992_005139</name>
</gene>
<accession>A0A7X0IKK1</accession>
<comment type="similarity">
    <text evidence="1">Belongs to the LDH2/MDH2 oxidoreductase family.</text>
</comment>
<proteinExistence type="inferred from homology"/>
<dbReference type="InterPro" id="IPR036111">
    <property type="entry name" value="Mal/L-sulfo/L-lacto_DH-like_sf"/>
</dbReference>
<evidence type="ECO:0000256" key="1">
    <source>
        <dbReference type="ARBA" id="ARBA00006056"/>
    </source>
</evidence>
<dbReference type="EMBL" id="JACHIU010000001">
    <property type="protein sequence ID" value="MBB6475708.1"/>
    <property type="molecule type" value="Genomic_DNA"/>
</dbReference>
<dbReference type="SUPFAM" id="SSF89733">
    <property type="entry name" value="L-sulfolactate dehydrogenase-like"/>
    <property type="match status" value="1"/>
</dbReference>
<evidence type="ECO:0000313" key="5">
    <source>
        <dbReference type="Proteomes" id="UP000555564"/>
    </source>
</evidence>
<keyword evidence="5" id="KW-1185">Reference proteome</keyword>
<sequence length="363" mass="37570">MTTAIPPGSETPGAPAPDPVVLTADRLTAFSATLMEGLGTPGDLARQVAESLVSANLAGHDSHGVIRLPWYAEFADRGLAVPDARPRVVRSEGATAVVDGHRGWGQPAALFAVDHAADLAGRFGAAVVTIRNCNHVGRIGEYVELLAARGLPSVMWCNADPAVAPYGGARRMLGTNPFAAGVPTGDGPPVIVDFATAAVAEGKLRVVRAAGGTVPEGLIQDAEGRPSTDPEAFYAGGSLLPFGGHKGFGLSVLVELLGGALSGNHPSCLPEYVWGNGVVLIVMRPGAFVPEHDYTADAHDATEALRATPPAQGFDTVRLPGDPERATRASREKSGIPIPAPVWHELRALAVRLDLTESDLPGI</sequence>
<dbReference type="Gene3D" id="3.30.1370.60">
    <property type="entry name" value="Hypothetical oxidoreductase yiak, domain 2"/>
    <property type="match status" value="1"/>
</dbReference>
<organism evidence="4 5">
    <name type="scientific">Sphaerisporangium rubeum</name>
    <dbReference type="NCBI Taxonomy" id="321317"/>
    <lineage>
        <taxon>Bacteria</taxon>
        <taxon>Bacillati</taxon>
        <taxon>Actinomycetota</taxon>
        <taxon>Actinomycetes</taxon>
        <taxon>Streptosporangiales</taxon>
        <taxon>Streptosporangiaceae</taxon>
        <taxon>Sphaerisporangium</taxon>
    </lineage>
</organism>
<dbReference type="RefSeq" id="WP_184985238.1">
    <property type="nucleotide sequence ID" value="NZ_JACHIU010000001.1"/>
</dbReference>
<dbReference type="GO" id="GO:0016491">
    <property type="term" value="F:oxidoreductase activity"/>
    <property type="evidence" value="ECO:0007669"/>
    <property type="project" value="UniProtKB-KW"/>
</dbReference>
<dbReference type="Proteomes" id="UP000555564">
    <property type="component" value="Unassembled WGS sequence"/>
</dbReference>